<dbReference type="SMART" id="SM00054">
    <property type="entry name" value="EFh"/>
    <property type="match status" value="2"/>
</dbReference>
<evidence type="ECO:0000256" key="1">
    <source>
        <dbReference type="ARBA" id="ARBA00022837"/>
    </source>
</evidence>
<dbReference type="GO" id="GO:0005509">
    <property type="term" value="F:calcium ion binding"/>
    <property type="evidence" value="ECO:0007669"/>
    <property type="project" value="InterPro"/>
</dbReference>
<accession>A0A7S4CYT2</accession>
<dbReference type="InterPro" id="IPR002048">
    <property type="entry name" value="EF_hand_dom"/>
</dbReference>
<proteinExistence type="predicted"/>
<dbReference type="PROSITE" id="PS00018">
    <property type="entry name" value="EF_HAND_1"/>
    <property type="match status" value="1"/>
</dbReference>
<protein>
    <recommendedName>
        <fullName evidence="2">EF-hand domain-containing protein</fullName>
    </recommendedName>
</protein>
<evidence type="ECO:0000313" key="3">
    <source>
        <dbReference type="EMBL" id="CAE0810624.1"/>
    </source>
</evidence>
<dbReference type="PROSITE" id="PS50222">
    <property type="entry name" value="EF_HAND_2"/>
    <property type="match status" value="1"/>
</dbReference>
<sequence length="205" mass="22591">MAADKGNNVALQLIHKLLGPQGVTNLHFLELLLSSSGVLPLKAPFHGIQLLDKAVSAVQLNSLEALQLILTTSQGVDPQSKSKAPGKLQAVEPYAAGDECKSPFIHKTRPSHIGSPKKPEFLENDISGSAITDDQLWDLFEYYDVNKNGYLSKKEFAKIYRSLENFGLPPSGDEISRLLNEFNVLGDDKLSFEEFAIVMLRIAQR</sequence>
<dbReference type="SUPFAM" id="SSF47473">
    <property type="entry name" value="EF-hand"/>
    <property type="match status" value="1"/>
</dbReference>
<reference evidence="3" key="1">
    <citation type="submission" date="2021-01" db="EMBL/GenBank/DDBJ databases">
        <authorList>
            <person name="Corre E."/>
            <person name="Pelletier E."/>
            <person name="Niang G."/>
            <person name="Scheremetjew M."/>
            <person name="Finn R."/>
            <person name="Kale V."/>
            <person name="Holt S."/>
            <person name="Cochrane G."/>
            <person name="Meng A."/>
            <person name="Brown T."/>
            <person name="Cohen L."/>
        </authorList>
    </citation>
    <scope>NUCLEOTIDE SEQUENCE</scope>
    <source>
        <strain evidence="3">CCMP1594</strain>
    </source>
</reference>
<dbReference type="Pfam" id="PF13499">
    <property type="entry name" value="EF-hand_7"/>
    <property type="match status" value="1"/>
</dbReference>
<keyword evidence="1" id="KW-0106">Calcium</keyword>
<dbReference type="EMBL" id="HBJA01061623">
    <property type="protein sequence ID" value="CAE0810624.1"/>
    <property type="molecule type" value="Transcribed_RNA"/>
</dbReference>
<dbReference type="InterPro" id="IPR011992">
    <property type="entry name" value="EF-hand-dom_pair"/>
</dbReference>
<gene>
    <name evidence="3" type="ORF">EGYM00163_LOCUS21759</name>
</gene>
<name>A0A7S4CYT2_9EUGL</name>
<dbReference type="CDD" id="cd00051">
    <property type="entry name" value="EFh"/>
    <property type="match status" value="1"/>
</dbReference>
<evidence type="ECO:0000259" key="2">
    <source>
        <dbReference type="PROSITE" id="PS50222"/>
    </source>
</evidence>
<dbReference type="Gene3D" id="1.10.238.10">
    <property type="entry name" value="EF-hand"/>
    <property type="match status" value="1"/>
</dbReference>
<organism evidence="3">
    <name type="scientific">Eutreptiella gymnastica</name>
    <dbReference type="NCBI Taxonomy" id="73025"/>
    <lineage>
        <taxon>Eukaryota</taxon>
        <taxon>Discoba</taxon>
        <taxon>Euglenozoa</taxon>
        <taxon>Euglenida</taxon>
        <taxon>Spirocuta</taxon>
        <taxon>Euglenophyceae</taxon>
        <taxon>Eutreptiales</taxon>
        <taxon>Eutreptiaceae</taxon>
        <taxon>Eutreptiella</taxon>
    </lineage>
</organism>
<feature type="domain" description="EF-hand" evidence="2">
    <location>
        <begin position="131"/>
        <end position="166"/>
    </location>
</feature>
<dbReference type="AlphaFoldDB" id="A0A7S4CYT2"/>
<dbReference type="InterPro" id="IPR018247">
    <property type="entry name" value="EF_Hand_1_Ca_BS"/>
</dbReference>